<evidence type="ECO:0000256" key="5">
    <source>
        <dbReference type="ARBA" id="ARBA00023163"/>
    </source>
</evidence>
<dbReference type="PANTHER" id="PTHR15561:SF0">
    <property type="entry name" value="DNA-DIRECTED RNA POLYMERASE III SUBUNIT RPC9"/>
    <property type="match status" value="1"/>
</dbReference>
<gene>
    <name evidence="9" type="ORF">CDL15_Pgr018154</name>
</gene>
<evidence type="ECO:0000256" key="1">
    <source>
        <dbReference type="ARBA" id="ARBA00004123"/>
    </source>
</evidence>
<evidence type="ECO:0000256" key="6">
    <source>
        <dbReference type="ARBA" id="ARBA00023242"/>
    </source>
</evidence>
<keyword evidence="5" id="KW-0804">Transcription</keyword>
<dbReference type="Gene3D" id="1.20.1250.40">
    <property type="match status" value="1"/>
</dbReference>
<accession>A0A218WIG4</accession>
<dbReference type="InterPro" id="IPR010997">
    <property type="entry name" value="HRDC-like_sf"/>
</dbReference>
<dbReference type="SUPFAM" id="SSF47819">
    <property type="entry name" value="HRDC-like"/>
    <property type="match status" value="1"/>
</dbReference>
<protein>
    <recommendedName>
        <fullName evidence="3">DNA-directed RNA polymerase III subunit RPC9</fullName>
    </recommendedName>
</protein>
<evidence type="ECO:0000256" key="7">
    <source>
        <dbReference type="SAM" id="MobiDB-lite"/>
    </source>
</evidence>
<evidence type="ECO:0000256" key="2">
    <source>
        <dbReference type="ARBA" id="ARBA00006898"/>
    </source>
</evidence>
<sequence>MEATCSKFDNWNLWFWVGSDLGLNKIGHIGIKANDGPLTNFEVLDYLRSRGASKEVAVTVAPSEYKVFEYLVETAACNQTREHVTDFVQKVKTYNLAKAEVLNIINIRPPLPVGIFTIVENCDARLGEAAAEELAEMVSETLPPPLAQPEIQDADQLDETIADGNPQPIADSDGEAA</sequence>
<dbReference type="Pfam" id="PF03874">
    <property type="entry name" value="RNA_pol_Rpb4"/>
    <property type="match status" value="1"/>
</dbReference>
<dbReference type="Proteomes" id="UP000197138">
    <property type="component" value="Unassembled WGS sequence"/>
</dbReference>
<evidence type="ECO:0000313" key="10">
    <source>
        <dbReference type="Proteomes" id="UP000197138"/>
    </source>
</evidence>
<organism evidence="9 10">
    <name type="scientific">Punica granatum</name>
    <name type="common">Pomegranate</name>
    <dbReference type="NCBI Taxonomy" id="22663"/>
    <lineage>
        <taxon>Eukaryota</taxon>
        <taxon>Viridiplantae</taxon>
        <taxon>Streptophyta</taxon>
        <taxon>Embryophyta</taxon>
        <taxon>Tracheophyta</taxon>
        <taxon>Spermatophyta</taxon>
        <taxon>Magnoliopsida</taxon>
        <taxon>eudicotyledons</taxon>
        <taxon>Gunneridae</taxon>
        <taxon>Pentapetalae</taxon>
        <taxon>rosids</taxon>
        <taxon>malvids</taxon>
        <taxon>Myrtales</taxon>
        <taxon>Lythraceae</taxon>
        <taxon>Punica</taxon>
    </lineage>
</organism>
<comment type="caution">
    <text evidence="9">The sequence shown here is derived from an EMBL/GenBank/DDBJ whole genome shotgun (WGS) entry which is preliminary data.</text>
</comment>
<evidence type="ECO:0000256" key="3">
    <source>
        <dbReference type="ARBA" id="ARBA00016672"/>
    </source>
</evidence>
<dbReference type="GO" id="GO:0000166">
    <property type="term" value="F:nucleotide binding"/>
    <property type="evidence" value="ECO:0007669"/>
    <property type="project" value="InterPro"/>
</dbReference>
<evidence type="ECO:0000259" key="8">
    <source>
        <dbReference type="SMART" id="SM00657"/>
    </source>
</evidence>
<evidence type="ECO:0000313" key="9">
    <source>
        <dbReference type="EMBL" id="OWM72269.1"/>
    </source>
</evidence>
<dbReference type="AlphaFoldDB" id="A0A218WIG4"/>
<dbReference type="SMART" id="SM00657">
    <property type="entry name" value="RPOL4c"/>
    <property type="match status" value="1"/>
</dbReference>
<evidence type="ECO:0000256" key="4">
    <source>
        <dbReference type="ARBA" id="ARBA00022478"/>
    </source>
</evidence>
<dbReference type="GO" id="GO:0005666">
    <property type="term" value="C:RNA polymerase III complex"/>
    <property type="evidence" value="ECO:0007669"/>
    <property type="project" value="InterPro"/>
</dbReference>
<dbReference type="InterPro" id="IPR038324">
    <property type="entry name" value="Rpb4/RPC9_sf"/>
</dbReference>
<dbReference type="GO" id="GO:0006384">
    <property type="term" value="P:transcription initiation at RNA polymerase III promoter"/>
    <property type="evidence" value="ECO:0007669"/>
    <property type="project" value="InterPro"/>
</dbReference>
<dbReference type="PANTHER" id="PTHR15561">
    <property type="entry name" value="CALCITONIN GENE-RELATED PEPTIDE-RECEPTOR COMPONENT PROTEIN"/>
    <property type="match status" value="1"/>
</dbReference>
<dbReference type="InterPro" id="IPR038846">
    <property type="entry name" value="RPC9"/>
</dbReference>
<feature type="domain" description="RNA polymerase Rpb4/RPC9 core" evidence="8">
    <location>
        <begin position="30"/>
        <end position="145"/>
    </location>
</feature>
<comment type="similarity">
    <text evidence="2">Belongs to the eukaryotic RPC9 RNA polymerase subunit family.</text>
</comment>
<reference evidence="10" key="1">
    <citation type="journal article" date="2017" name="Plant J.">
        <title>The pomegranate (Punica granatum L.) genome and the genomics of punicalagin biosynthesis.</title>
        <authorList>
            <person name="Qin G."/>
            <person name="Xu C."/>
            <person name="Ming R."/>
            <person name="Tang H."/>
            <person name="Guyot R."/>
            <person name="Kramer E.M."/>
            <person name="Hu Y."/>
            <person name="Yi X."/>
            <person name="Qi Y."/>
            <person name="Xu X."/>
            <person name="Gao Z."/>
            <person name="Pan H."/>
            <person name="Jian J."/>
            <person name="Tian Y."/>
            <person name="Yue Z."/>
            <person name="Xu Y."/>
        </authorList>
    </citation>
    <scope>NUCLEOTIDE SEQUENCE [LARGE SCALE GENOMIC DNA]</scope>
    <source>
        <strain evidence="10">cv. Dabenzi</strain>
    </source>
</reference>
<feature type="region of interest" description="Disordered" evidence="7">
    <location>
        <begin position="139"/>
        <end position="177"/>
    </location>
</feature>
<proteinExistence type="inferred from homology"/>
<dbReference type="EMBL" id="MTKT01004293">
    <property type="protein sequence ID" value="OWM72269.1"/>
    <property type="molecule type" value="Genomic_DNA"/>
</dbReference>
<comment type="subcellular location">
    <subcellularLocation>
        <location evidence="1">Nucleus</location>
    </subcellularLocation>
</comment>
<dbReference type="InterPro" id="IPR005574">
    <property type="entry name" value="Rpb4/RPC9"/>
</dbReference>
<keyword evidence="4" id="KW-0240">DNA-directed RNA polymerase</keyword>
<keyword evidence="6" id="KW-0539">Nucleus</keyword>
<feature type="compositionally biased region" description="Acidic residues" evidence="7">
    <location>
        <begin position="152"/>
        <end position="161"/>
    </location>
</feature>
<name>A0A218WIG4_PUNGR</name>
<dbReference type="InterPro" id="IPR006590">
    <property type="entry name" value="RNA_pol_Rpb4/RPC9_core"/>
</dbReference>